<comment type="caution">
    <text evidence="2">The sequence shown here is derived from an EMBL/GenBank/DDBJ whole genome shotgun (WGS) entry which is preliminary data.</text>
</comment>
<dbReference type="Pfam" id="PF17116">
    <property type="entry name" value="T9SS_plug_1st"/>
    <property type="match status" value="1"/>
</dbReference>
<dbReference type="InterPro" id="IPR031345">
    <property type="entry name" value="T9SS_Plug_N"/>
</dbReference>
<evidence type="ECO:0000313" key="3">
    <source>
        <dbReference type="Proteomes" id="UP000679220"/>
    </source>
</evidence>
<keyword evidence="3" id="KW-1185">Reference proteome</keyword>
<evidence type="ECO:0000313" key="2">
    <source>
        <dbReference type="EMBL" id="MBR8535935.1"/>
    </source>
</evidence>
<name>A0A941IXC8_9BACT</name>
<reference evidence="2" key="2">
    <citation type="submission" date="2021-04" db="EMBL/GenBank/DDBJ databases">
        <authorList>
            <person name="Zhang T."/>
            <person name="Zhang Y."/>
            <person name="Lu D."/>
            <person name="Zuo D."/>
            <person name="Du Z."/>
        </authorList>
    </citation>
    <scope>NUCLEOTIDE SEQUENCE</scope>
    <source>
        <strain evidence="2">JR1</strain>
    </source>
</reference>
<dbReference type="InterPro" id="IPR013783">
    <property type="entry name" value="Ig-like_fold"/>
</dbReference>
<dbReference type="RefSeq" id="WP_212190446.1">
    <property type="nucleotide sequence ID" value="NZ_JAGTAR010000014.1"/>
</dbReference>
<proteinExistence type="predicted"/>
<reference evidence="2" key="1">
    <citation type="journal article" date="2018" name="Int. J. Syst. Evol. Microbiol.">
        <title>Carboxylicivirga sediminis sp. nov., isolated from coastal sediment.</title>
        <authorList>
            <person name="Wang F.Q."/>
            <person name="Ren L.H."/>
            <person name="Zou R.J."/>
            <person name="Sun Y.Z."/>
            <person name="Liu X.J."/>
            <person name="Jiang F."/>
            <person name="Liu L.J."/>
        </authorList>
    </citation>
    <scope>NUCLEOTIDE SEQUENCE</scope>
    <source>
        <strain evidence="2">JR1</strain>
    </source>
</reference>
<dbReference type="AlphaFoldDB" id="A0A941IXC8"/>
<sequence>MDYFNTYKYIDTSHPDLGSFFTLLKRFLSSIFICVLSWTASMANNPVQTASHIRTVQLHKKGWSMSQPIINLYPSEQLTLSFDDFAYESKNYQYRIIHCTSDWEESNLMQTEYIDGFMPNSVDDYQYSFNTTFDYIHYQLDFPNEDIKLKLSGNYIIKIFELGREDEPVLIRPFYVTESLVSILPRIKFTSNSNFRESMQEVNFTILHPNFRINNPREELKVVLQQNGRWDNQIDNLKPLFIRNEELDYTYNRENLFDGGNEYRWLDIRSTRFAPEHVSEISFFDPHYHFTLFPDKLMGRKPYFYREDFNGRYYIDVKENRDPVIEADYVYVHFRLPVQAPFVDGHIYVTGGLNDWQLNSNNRMEYNFNTHMYELTLLLKQGFYNYQYHFLEQGHTKAEVERFEGSFVQTENDYIIYVYYRSVGDNYERLIGVNISNSIKHSLR</sequence>
<organism evidence="2 3">
    <name type="scientific">Carboxylicivirga sediminis</name>
    <dbReference type="NCBI Taxonomy" id="2006564"/>
    <lineage>
        <taxon>Bacteria</taxon>
        <taxon>Pseudomonadati</taxon>
        <taxon>Bacteroidota</taxon>
        <taxon>Bacteroidia</taxon>
        <taxon>Marinilabiliales</taxon>
        <taxon>Marinilabiliaceae</taxon>
        <taxon>Carboxylicivirga</taxon>
    </lineage>
</organism>
<dbReference type="Proteomes" id="UP000679220">
    <property type="component" value="Unassembled WGS sequence"/>
</dbReference>
<dbReference type="EMBL" id="JAGTAR010000014">
    <property type="protein sequence ID" value="MBR8535935.1"/>
    <property type="molecule type" value="Genomic_DNA"/>
</dbReference>
<feature type="domain" description="Type 9 secretion system plug protein N-terminal" evidence="1">
    <location>
        <begin position="53"/>
        <end position="178"/>
    </location>
</feature>
<accession>A0A941IXC8</accession>
<protein>
    <submittedName>
        <fullName evidence="2">DUF5103 domain-containing protein</fullName>
    </submittedName>
</protein>
<evidence type="ECO:0000259" key="1">
    <source>
        <dbReference type="Pfam" id="PF17116"/>
    </source>
</evidence>
<dbReference type="Gene3D" id="2.60.40.10">
    <property type="entry name" value="Immunoglobulins"/>
    <property type="match status" value="1"/>
</dbReference>
<gene>
    <name evidence="2" type="ORF">KDU71_10235</name>
</gene>